<reference evidence="1" key="1">
    <citation type="submission" date="2023-08" db="EMBL/GenBank/DDBJ databases">
        <title>A de novo genome assembly of Solanum verrucosum Schlechtendal, a Mexican diploid species geographically isolated from the other diploid A-genome species in potato relatives.</title>
        <authorList>
            <person name="Hosaka K."/>
        </authorList>
    </citation>
    <scope>NUCLEOTIDE SEQUENCE</scope>
    <source>
        <tissue evidence="1">Young leaves</tissue>
    </source>
</reference>
<sequence>MALILSTQGQLEGSVMDSTVLIILQGFSDTIVARPLFYFFTA</sequence>
<dbReference type="AlphaFoldDB" id="A0AAF0PYQ9"/>
<proteinExistence type="predicted"/>
<protein>
    <submittedName>
        <fullName evidence="1">Uncharacterized protein</fullName>
    </submittedName>
</protein>
<dbReference type="EMBL" id="CP133612">
    <property type="protein sequence ID" value="WMV13307.1"/>
    <property type="molecule type" value="Genomic_DNA"/>
</dbReference>
<gene>
    <name evidence="1" type="ORF">MTR67_006692</name>
</gene>
<organism evidence="1 2">
    <name type="scientific">Solanum verrucosum</name>
    <dbReference type="NCBI Taxonomy" id="315347"/>
    <lineage>
        <taxon>Eukaryota</taxon>
        <taxon>Viridiplantae</taxon>
        <taxon>Streptophyta</taxon>
        <taxon>Embryophyta</taxon>
        <taxon>Tracheophyta</taxon>
        <taxon>Spermatophyta</taxon>
        <taxon>Magnoliopsida</taxon>
        <taxon>eudicotyledons</taxon>
        <taxon>Gunneridae</taxon>
        <taxon>Pentapetalae</taxon>
        <taxon>asterids</taxon>
        <taxon>lamiids</taxon>
        <taxon>Solanales</taxon>
        <taxon>Solanaceae</taxon>
        <taxon>Solanoideae</taxon>
        <taxon>Solaneae</taxon>
        <taxon>Solanum</taxon>
    </lineage>
</organism>
<accession>A0AAF0PYQ9</accession>
<evidence type="ECO:0000313" key="1">
    <source>
        <dbReference type="EMBL" id="WMV13307.1"/>
    </source>
</evidence>
<keyword evidence="2" id="KW-1185">Reference proteome</keyword>
<dbReference type="Proteomes" id="UP001234989">
    <property type="component" value="Chromosome 1"/>
</dbReference>
<evidence type="ECO:0000313" key="2">
    <source>
        <dbReference type="Proteomes" id="UP001234989"/>
    </source>
</evidence>
<name>A0AAF0PYQ9_SOLVR</name>